<feature type="region of interest" description="Disordered" evidence="1">
    <location>
        <begin position="53"/>
        <end position="101"/>
    </location>
</feature>
<evidence type="ECO:0000313" key="2">
    <source>
        <dbReference type="EMBL" id="KAK6291254.1"/>
    </source>
</evidence>
<feature type="non-terminal residue" evidence="2">
    <location>
        <position position="1"/>
    </location>
</feature>
<dbReference type="EMBL" id="JAGTTL010000041">
    <property type="protein sequence ID" value="KAK6291254.1"/>
    <property type="molecule type" value="Genomic_DNA"/>
</dbReference>
<feature type="region of interest" description="Disordered" evidence="1">
    <location>
        <begin position="1"/>
        <end position="28"/>
    </location>
</feature>
<dbReference type="AlphaFoldDB" id="A0AAN8KKI5"/>
<feature type="compositionally biased region" description="Basic and acidic residues" evidence="1">
    <location>
        <begin position="92"/>
        <end position="101"/>
    </location>
</feature>
<evidence type="ECO:0000256" key="1">
    <source>
        <dbReference type="SAM" id="MobiDB-lite"/>
    </source>
</evidence>
<organism evidence="2 3">
    <name type="scientific">Coregonus suidteri</name>
    <dbReference type="NCBI Taxonomy" id="861788"/>
    <lineage>
        <taxon>Eukaryota</taxon>
        <taxon>Metazoa</taxon>
        <taxon>Chordata</taxon>
        <taxon>Craniata</taxon>
        <taxon>Vertebrata</taxon>
        <taxon>Euteleostomi</taxon>
        <taxon>Actinopterygii</taxon>
        <taxon>Neopterygii</taxon>
        <taxon>Teleostei</taxon>
        <taxon>Protacanthopterygii</taxon>
        <taxon>Salmoniformes</taxon>
        <taxon>Salmonidae</taxon>
        <taxon>Coregoninae</taxon>
        <taxon>Coregonus</taxon>
    </lineage>
</organism>
<feature type="non-terminal residue" evidence="2">
    <location>
        <position position="101"/>
    </location>
</feature>
<name>A0AAN8KKI5_9TELE</name>
<protein>
    <submittedName>
        <fullName evidence="2">Uncharacterized protein</fullName>
    </submittedName>
</protein>
<reference evidence="2 3" key="1">
    <citation type="submission" date="2021-04" db="EMBL/GenBank/DDBJ databases">
        <authorList>
            <person name="De Guttry C."/>
            <person name="Zahm M."/>
            <person name="Klopp C."/>
            <person name="Cabau C."/>
            <person name="Louis A."/>
            <person name="Berthelot C."/>
            <person name="Parey E."/>
            <person name="Roest Crollius H."/>
            <person name="Montfort J."/>
            <person name="Robinson-Rechavi M."/>
            <person name="Bucao C."/>
            <person name="Bouchez O."/>
            <person name="Gislard M."/>
            <person name="Lluch J."/>
            <person name="Milhes M."/>
            <person name="Lampietro C."/>
            <person name="Lopez Roques C."/>
            <person name="Donnadieu C."/>
            <person name="Braasch I."/>
            <person name="Desvignes T."/>
            <person name="Postlethwait J."/>
            <person name="Bobe J."/>
            <person name="Wedekind C."/>
            <person name="Guiguen Y."/>
        </authorList>
    </citation>
    <scope>NUCLEOTIDE SEQUENCE [LARGE SCALE GENOMIC DNA]</scope>
    <source>
        <strain evidence="2">Cs_M1</strain>
        <tissue evidence="2">Blood</tissue>
    </source>
</reference>
<keyword evidence="3" id="KW-1185">Reference proteome</keyword>
<proteinExistence type="predicted"/>
<accession>A0AAN8KKI5</accession>
<evidence type="ECO:0000313" key="3">
    <source>
        <dbReference type="Proteomes" id="UP001356427"/>
    </source>
</evidence>
<gene>
    <name evidence="2" type="ORF">J4Q44_G00383530</name>
</gene>
<comment type="caution">
    <text evidence="2">The sequence shown here is derived from an EMBL/GenBank/DDBJ whole genome shotgun (WGS) entry which is preliminary data.</text>
</comment>
<sequence>RLGLEGKSRQLGSGGEGKGATAGCRFGDKAKEDSTVEVLRTFLEQQQQPNWSLQKLERERERRKEKAKKVTRVLGYNRGVKGPKGGRPRSLRRLELHNKSP</sequence>
<dbReference type="Proteomes" id="UP001356427">
    <property type="component" value="Unassembled WGS sequence"/>
</dbReference>
<feature type="compositionally biased region" description="Basic and acidic residues" evidence="1">
    <location>
        <begin position="55"/>
        <end position="64"/>
    </location>
</feature>